<evidence type="ECO:0000313" key="3">
    <source>
        <dbReference type="Proteomes" id="UP000736672"/>
    </source>
</evidence>
<reference evidence="2" key="1">
    <citation type="journal article" date="2021" name="Nat. Commun.">
        <title>Genetic determinants of endophytism in the Arabidopsis root mycobiome.</title>
        <authorList>
            <person name="Mesny F."/>
            <person name="Miyauchi S."/>
            <person name="Thiergart T."/>
            <person name="Pickel B."/>
            <person name="Atanasova L."/>
            <person name="Karlsson M."/>
            <person name="Huettel B."/>
            <person name="Barry K.W."/>
            <person name="Haridas S."/>
            <person name="Chen C."/>
            <person name="Bauer D."/>
            <person name="Andreopoulos W."/>
            <person name="Pangilinan J."/>
            <person name="LaButti K."/>
            <person name="Riley R."/>
            <person name="Lipzen A."/>
            <person name="Clum A."/>
            <person name="Drula E."/>
            <person name="Henrissat B."/>
            <person name="Kohler A."/>
            <person name="Grigoriev I.V."/>
            <person name="Martin F.M."/>
            <person name="Hacquard S."/>
        </authorList>
    </citation>
    <scope>NUCLEOTIDE SEQUENCE</scope>
    <source>
        <strain evidence="2">FSSC 5 MPI-SDFR-AT-0091</strain>
    </source>
</reference>
<dbReference type="Proteomes" id="UP000736672">
    <property type="component" value="Unassembled WGS sequence"/>
</dbReference>
<keyword evidence="1" id="KW-0812">Transmembrane</keyword>
<dbReference type="OrthoDB" id="5420013at2759"/>
<keyword evidence="1" id="KW-0472">Membrane</keyword>
<evidence type="ECO:0000313" key="2">
    <source>
        <dbReference type="EMBL" id="KAH7254656.1"/>
    </source>
</evidence>
<dbReference type="AlphaFoldDB" id="A0A9P9HBV0"/>
<keyword evidence="1" id="KW-1133">Transmembrane helix</keyword>
<gene>
    <name evidence="2" type="ORF">B0J15DRAFT_558945</name>
</gene>
<evidence type="ECO:0008006" key="4">
    <source>
        <dbReference type="Google" id="ProtNLM"/>
    </source>
</evidence>
<protein>
    <recommendedName>
        <fullName evidence="4">Transmembrane protein</fullName>
    </recommendedName>
</protein>
<accession>A0A9P9HBV0</accession>
<comment type="caution">
    <text evidence="2">The sequence shown here is derived from an EMBL/GenBank/DDBJ whole genome shotgun (WGS) entry which is preliminary data.</text>
</comment>
<organism evidence="2 3">
    <name type="scientific">Fusarium solani</name>
    <name type="common">Filamentous fungus</name>
    <dbReference type="NCBI Taxonomy" id="169388"/>
    <lineage>
        <taxon>Eukaryota</taxon>
        <taxon>Fungi</taxon>
        <taxon>Dikarya</taxon>
        <taxon>Ascomycota</taxon>
        <taxon>Pezizomycotina</taxon>
        <taxon>Sordariomycetes</taxon>
        <taxon>Hypocreomycetidae</taxon>
        <taxon>Hypocreales</taxon>
        <taxon>Nectriaceae</taxon>
        <taxon>Fusarium</taxon>
        <taxon>Fusarium solani species complex</taxon>
    </lineage>
</organism>
<sequence>MSRTTTMKSHRKWRMVFASGLDPTVWAAIGAYWNIDPNRESELWIEDYFDWAEPEVTAFRKSIFTMIFDVYRVPCSATWEIVPGEVHLLSANCKISQARIIKTSMLPSNPNFQVKAFVDPVPFGIFEVWPNKTNDPWTVPLSAMTVAAIHQNGWKHMLQGDYIRTPDIPFVSEVSYNTSHEIIRVKRDAVRAKVGLYMVFATLPLLSTAMWLVNVYLYSTPVTSNLGLTSILASVDARSLGILSGAGLSGELNTRVRLNFSVEEIEPRLFGSTIGARIVSQLSAEKNEQGRAGRVFQGRKYAERVNELIR</sequence>
<name>A0A9P9HBV0_FUSSL</name>
<evidence type="ECO:0000256" key="1">
    <source>
        <dbReference type="SAM" id="Phobius"/>
    </source>
</evidence>
<feature type="transmembrane region" description="Helical" evidence="1">
    <location>
        <begin position="194"/>
        <end position="218"/>
    </location>
</feature>
<proteinExistence type="predicted"/>
<keyword evidence="3" id="KW-1185">Reference proteome</keyword>
<dbReference type="EMBL" id="JAGTJS010000010">
    <property type="protein sequence ID" value="KAH7254656.1"/>
    <property type="molecule type" value="Genomic_DNA"/>
</dbReference>